<dbReference type="Proteomes" id="UP000187609">
    <property type="component" value="Unassembled WGS sequence"/>
</dbReference>
<protein>
    <submittedName>
        <fullName evidence="1">Uncharacterized protein</fullName>
    </submittedName>
</protein>
<reference evidence="1" key="1">
    <citation type="submission" date="2016-11" db="EMBL/GenBank/DDBJ databases">
        <title>The genome of Nicotiana attenuata.</title>
        <authorList>
            <person name="Xu S."/>
            <person name="Brockmoeller T."/>
            <person name="Gaquerel E."/>
            <person name="Navarro A."/>
            <person name="Kuhl H."/>
            <person name="Gase K."/>
            <person name="Ling Z."/>
            <person name="Zhou W."/>
            <person name="Kreitzer C."/>
            <person name="Stanke M."/>
            <person name="Tang H."/>
            <person name="Lyons E."/>
            <person name="Pandey P."/>
            <person name="Pandey S.P."/>
            <person name="Timmermann B."/>
            <person name="Baldwin I.T."/>
        </authorList>
    </citation>
    <scope>NUCLEOTIDE SEQUENCE [LARGE SCALE GENOMIC DNA]</scope>
    <source>
        <strain evidence="1">UT</strain>
    </source>
</reference>
<name>A0A1J6I755_NICAT</name>
<gene>
    <name evidence="1" type="ORF">A4A49_11208</name>
</gene>
<keyword evidence="2" id="KW-1185">Reference proteome</keyword>
<proteinExistence type="predicted"/>
<organism evidence="1 2">
    <name type="scientific">Nicotiana attenuata</name>
    <name type="common">Coyote tobacco</name>
    <dbReference type="NCBI Taxonomy" id="49451"/>
    <lineage>
        <taxon>Eukaryota</taxon>
        <taxon>Viridiplantae</taxon>
        <taxon>Streptophyta</taxon>
        <taxon>Embryophyta</taxon>
        <taxon>Tracheophyta</taxon>
        <taxon>Spermatophyta</taxon>
        <taxon>Magnoliopsida</taxon>
        <taxon>eudicotyledons</taxon>
        <taxon>Gunneridae</taxon>
        <taxon>Pentapetalae</taxon>
        <taxon>asterids</taxon>
        <taxon>lamiids</taxon>
        <taxon>Solanales</taxon>
        <taxon>Solanaceae</taxon>
        <taxon>Nicotianoideae</taxon>
        <taxon>Nicotianeae</taxon>
        <taxon>Nicotiana</taxon>
    </lineage>
</organism>
<evidence type="ECO:0000313" key="1">
    <source>
        <dbReference type="EMBL" id="OIS96375.1"/>
    </source>
</evidence>
<dbReference type="Gramene" id="OIS96375">
    <property type="protein sequence ID" value="OIS96375"/>
    <property type="gene ID" value="A4A49_11208"/>
</dbReference>
<accession>A0A1J6I755</accession>
<dbReference type="AlphaFoldDB" id="A0A1J6I755"/>
<dbReference type="EMBL" id="MJEQ01037194">
    <property type="protein sequence ID" value="OIS96375.1"/>
    <property type="molecule type" value="Genomic_DNA"/>
</dbReference>
<evidence type="ECO:0000313" key="2">
    <source>
        <dbReference type="Proteomes" id="UP000187609"/>
    </source>
</evidence>
<sequence length="237" mass="27678">MASWETNKLVSAHPNDLFDDENKGKACWDISHLVSPDPNVLSDDENNEEEKLRREQEDTEWFALCKITWKLIFLYYEEYICDVPYSKAKHLVASIKEDIHSLIEFMSSQTTATSPAVDEPTIDKCFAILENITDIPPGSHATLILLEKKSVFQQKRMQLNEIHMGSLWLCCRLSVVQLHSFMYISLYKPLMCSKSSLFKIEKLFHAPSVFFNNKSYLFDVICIMRLSYLYPFFFKFL</sequence>
<comment type="caution">
    <text evidence="1">The sequence shown here is derived from an EMBL/GenBank/DDBJ whole genome shotgun (WGS) entry which is preliminary data.</text>
</comment>